<dbReference type="InParanoid" id="A0A2P5ETR3"/>
<dbReference type="EMBL" id="JXTC01000100">
    <property type="protein sequence ID" value="PON88896.1"/>
    <property type="molecule type" value="Genomic_DNA"/>
</dbReference>
<dbReference type="STRING" id="63057.A0A2P5ETR3"/>
<evidence type="ECO:0000313" key="1">
    <source>
        <dbReference type="EMBL" id="PON88896.1"/>
    </source>
</evidence>
<dbReference type="OrthoDB" id="851239at2759"/>
<dbReference type="PANTHER" id="PTHR33116:SF86">
    <property type="entry name" value="REVERSE TRANSCRIPTASE DOMAIN-CONTAINING PROTEIN"/>
    <property type="match status" value="1"/>
</dbReference>
<name>A0A2P5ETR3_TREOI</name>
<accession>A0A2P5ETR3</accession>
<comment type="caution">
    <text evidence="1">The sequence shown here is derived from an EMBL/GenBank/DDBJ whole genome shotgun (WGS) entry which is preliminary data.</text>
</comment>
<reference evidence="2" key="1">
    <citation type="submission" date="2016-06" db="EMBL/GenBank/DDBJ databases">
        <title>Parallel loss of symbiosis genes in relatives of nitrogen-fixing non-legume Parasponia.</title>
        <authorList>
            <person name="Van Velzen R."/>
            <person name="Holmer R."/>
            <person name="Bu F."/>
            <person name="Rutten L."/>
            <person name="Van Zeijl A."/>
            <person name="Liu W."/>
            <person name="Santuari L."/>
            <person name="Cao Q."/>
            <person name="Sharma T."/>
            <person name="Shen D."/>
            <person name="Roswanjaya Y."/>
            <person name="Wardhani T."/>
            <person name="Kalhor M.S."/>
            <person name="Jansen J."/>
            <person name="Van den Hoogen J."/>
            <person name="Gungor B."/>
            <person name="Hartog M."/>
            <person name="Hontelez J."/>
            <person name="Verver J."/>
            <person name="Yang W.-C."/>
            <person name="Schijlen E."/>
            <person name="Repin R."/>
            <person name="Schilthuizen M."/>
            <person name="Schranz E."/>
            <person name="Heidstra R."/>
            <person name="Miyata K."/>
            <person name="Fedorova E."/>
            <person name="Kohlen W."/>
            <person name="Bisseling T."/>
            <person name="Smit S."/>
            <person name="Geurts R."/>
        </authorList>
    </citation>
    <scope>NUCLEOTIDE SEQUENCE [LARGE SCALE GENOMIC DNA]</scope>
    <source>
        <strain evidence="2">cv. RG33-2</strain>
    </source>
</reference>
<protein>
    <submittedName>
        <fullName evidence="1">Uncharacterized protein</fullName>
    </submittedName>
</protein>
<sequence length="102" mass="11445">DKSAIIFSPNVCSSDRLSLIQILRLPDVVSHDTYLGIPTVVGRNTKTTFAQIKEQVWKHTYGWRGSLFSMGGRKVLIKSVLQAIPSYVMSIFKLPVSFCEDL</sequence>
<dbReference type="Proteomes" id="UP000237000">
    <property type="component" value="Unassembled WGS sequence"/>
</dbReference>
<feature type="non-terminal residue" evidence="1">
    <location>
        <position position="1"/>
    </location>
</feature>
<gene>
    <name evidence="1" type="ORF">TorRG33x02_152790</name>
</gene>
<dbReference type="PANTHER" id="PTHR33116">
    <property type="entry name" value="REVERSE TRANSCRIPTASE ZINC-BINDING DOMAIN-CONTAINING PROTEIN-RELATED-RELATED"/>
    <property type="match status" value="1"/>
</dbReference>
<dbReference type="AlphaFoldDB" id="A0A2P5ETR3"/>
<proteinExistence type="predicted"/>
<organism evidence="1 2">
    <name type="scientific">Trema orientale</name>
    <name type="common">Charcoal tree</name>
    <name type="synonym">Celtis orientalis</name>
    <dbReference type="NCBI Taxonomy" id="63057"/>
    <lineage>
        <taxon>Eukaryota</taxon>
        <taxon>Viridiplantae</taxon>
        <taxon>Streptophyta</taxon>
        <taxon>Embryophyta</taxon>
        <taxon>Tracheophyta</taxon>
        <taxon>Spermatophyta</taxon>
        <taxon>Magnoliopsida</taxon>
        <taxon>eudicotyledons</taxon>
        <taxon>Gunneridae</taxon>
        <taxon>Pentapetalae</taxon>
        <taxon>rosids</taxon>
        <taxon>fabids</taxon>
        <taxon>Rosales</taxon>
        <taxon>Cannabaceae</taxon>
        <taxon>Trema</taxon>
    </lineage>
</organism>
<evidence type="ECO:0000313" key="2">
    <source>
        <dbReference type="Proteomes" id="UP000237000"/>
    </source>
</evidence>
<keyword evidence="2" id="KW-1185">Reference proteome</keyword>